<reference evidence="1" key="1">
    <citation type="journal article" date="2022" name="bioRxiv">
        <title>Sequencing and chromosome-scale assembly of the giantPleurodeles waltlgenome.</title>
        <authorList>
            <person name="Brown T."/>
            <person name="Elewa A."/>
            <person name="Iarovenko S."/>
            <person name="Subramanian E."/>
            <person name="Araus A.J."/>
            <person name="Petzold A."/>
            <person name="Susuki M."/>
            <person name="Suzuki K.-i.T."/>
            <person name="Hayashi T."/>
            <person name="Toyoda A."/>
            <person name="Oliveira C."/>
            <person name="Osipova E."/>
            <person name="Leigh N.D."/>
            <person name="Simon A."/>
            <person name="Yun M.H."/>
        </authorList>
    </citation>
    <scope>NUCLEOTIDE SEQUENCE</scope>
    <source>
        <strain evidence="1">20211129_DDA</strain>
        <tissue evidence="1">Liver</tissue>
    </source>
</reference>
<dbReference type="EMBL" id="JANPWB010000001">
    <property type="protein sequence ID" value="KAJ1218667.1"/>
    <property type="molecule type" value="Genomic_DNA"/>
</dbReference>
<comment type="caution">
    <text evidence="1">The sequence shown here is derived from an EMBL/GenBank/DDBJ whole genome shotgun (WGS) entry which is preliminary data.</text>
</comment>
<accession>A0AAV7X080</accession>
<name>A0AAV7X080_PLEWA</name>
<protein>
    <submittedName>
        <fullName evidence="1">Uncharacterized protein</fullName>
    </submittedName>
</protein>
<evidence type="ECO:0000313" key="1">
    <source>
        <dbReference type="EMBL" id="KAJ1218667.1"/>
    </source>
</evidence>
<proteinExistence type="predicted"/>
<keyword evidence="2" id="KW-1185">Reference proteome</keyword>
<gene>
    <name evidence="1" type="ORF">NDU88_006244</name>
</gene>
<dbReference type="Proteomes" id="UP001066276">
    <property type="component" value="Chromosome 1_1"/>
</dbReference>
<sequence length="74" mass="8396">MYVTRLGQQNMYGNAARMAEHSVFFSFNRRPCPCRLFSQLRRCYLQRSAEKTHLLVGAAQLRPDAPASSAFSAL</sequence>
<evidence type="ECO:0000313" key="2">
    <source>
        <dbReference type="Proteomes" id="UP001066276"/>
    </source>
</evidence>
<organism evidence="1 2">
    <name type="scientific">Pleurodeles waltl</name>
    <name type="common">Iberian ribbed newt</name>
    <dbReference type="NCBI Taxonomy" id="8319"/>
    <lineage>
        <taxon>Eukaryota</taxon>
        <taxon>Metazoa</taxon>
        <taxon>Chordata</taxon>
        <taxon>Craniata</taxon>
        <taxon>Vertebrata</taxon>
        <taxon>Euteleostomi</taxon>
        <taxon>Amphibia</taxon>
        <taxon>Batrachia</taxon>
        <taxon>Caudata</taxon>
        <taxon>Salamandroidea</taxon>
        <taxon>Salamandridae</taxon>
        <taxon>Pleurodelinae</taxon>
        <taxon>Pleurodeles</taxon>
    </lineage>
</organism>
<dbReference type="AlphaFoldDB" id="A0AAV7X080"/>